<organism evidence="3">
    <name type="scientific">[Clostridium] nexile</name>
    <dbReference type="NCBI Taxonomy" id="29361"/>
    <lineage>
        <taxon>Bacteria</taxon>
        <taxon>Bacillati</taxon>
        <taxon>Bacillota</taxon>
        <taxon>Clostridia</taxon>
        <taxon>Lachnospirales</taxon>
        <taxon>Lachnospiraceae</taxon>
        <taxon>Tyzzerella</taxon>
    </lineage>
</organism>
<dbReference type="AlphaFoldDB" id="A0A6N2RDF6"/>
<dbReference type="PANTHER" id="PTHR43156:SF2">
    <property type="entry name" value="STAGE II SPORULATION PROTEIN E"/>
    <property type="match status" value="1"/>
</dbReference>
<dbReference type="EC" id="3.1.3.16" evidence="3"/>
<evidence type="ECO:0000256" key="1">
    <source>
        <dbReference type="ARBA" id="ARBA00022801"/>
    </source>
</evidence>
<dbReference type="Pfam" id="PF19732">
    <property type="entry name" value="SpoIIE_N"/>
    <property type="match status" value="1"/>
</dbReference>
<keyword evidence="1 3" id="KW-0378">Hydrolase</keyword>
<dbReference type="InterPro" id="IPR052016">
    <property type="entry name" value="Bact_Sigma-Reg"/>
</dbReference>
<dbReference type="GO" id="GO:0004722">
    <property type="term" value="F:protein serine/threonine phosphatase activity"/>
    <property type="evidence" value="ECO:0007669"/>
    <property type="project" value="UniProtKB-EC"/>
</dbReference>
<protein>
    <submittedName>
        <fullName evidence="3">Stage II sporulation protein E</fullName>
        <ecNumber evidence="3">3.1.3.16</ecNumber>
    </submittedName>
</protein>
<dbReference type="PANTHER" id="PTHR43156">
    <property type="entry name" value="STAGE II SPORULATION PROTEIN E-RELATED"/>
    <property type="match status" value="1"/>
</dbReference>
<gene>
    <name evidence="3" type="primary">spoIIE</name>
    <name evidence="3" type="ORF">CNLFYP112_00082</name>
</gene>
<dbReference type="SMART" id="SM00331">
    <property type="entry name" value="PP2C_SIG"/>
    <property type="match status" value="1"/>
</dbReference>
<dbReference type="EMBL" id="CACRTG010000001">
    <property type="protein sequence ID" value="VYS78151.1"/>
    <property type="molecule type" value="Genomic_DNA"/>
</dbReference>
<proteinExistence type="predicted"/>
<name>A0A6N2RDF6_9FIRM</name>
<dbReference type="InterPro" id="IPR001932">
    <property type="entry name" value="PPM-type_phosphatase-like_dom"/>
</dbReference>
<evidence type="ECO:0000259" key="2">
    <source>
        <dbReference type="SMART" id="SM00331"/>
    </source>
</evidence>
<dbReference type="SUPFAM" id="SSF81606">
    <property type="entry name" value="PP2C-like"/>
    <property type="match status" value="1"/>
</dbReference>
<reference evidence="3" key="1">
    <citation type="submission" date="2019-11" db="EMBL/GenBank/DDBJ databases">
        <authorList>
            <person name="Feng L."/>
        </authorList>
    </citation>
    <scope>NUCLEOTIDE SEQUENCE</scope>
    <source>
        <strain evidence="3">CnexileLFYP112</strain>
    </source>
</reference>
<dbReference type="Gene3D" id="3.60.40.10">
    <property type="entry name" value="PPM-type phosphatase domain"/>
    <property type="match status" value="1"/>
</dbReference>
<dbReference type="InterPro" id="IPR045768">
    <property type="entry name" value="SpoIIE_N"/>
</dbReference>
<accession>A0A6N2RDF6</accession>
<feature type="domain" description="PPM-type phosphatase" evidence="2">
    <location>
        <begin position="255"/>
        <end position="466"/>
    </location>
</feature>
<dbReference type="InterPro" id="IPR036457">
    <property type="entry name" value="PPM-type-like_dom_sf"/>
</dbReference>
<dbReference type="Pfam" id="PF07228">
    <property type="entry name" value="SpoIIE"/>
    <property type="match status" value="1"/>
</dbReference>
<evidence type="ECO:0000313" key="3">
    <source>
        <dbReference type="EMBL" id="VYS78151.1"/>
    </source>
</evidence>
<sequence length="471" mass="52824">MMEELKIGRAVQANPYVIQMDRFVQSLEKLTKVFLQLERKHDLFTKAEMEEMYEKVNEKVCGNCANKEVCLGQEAFLTYQMVHEIFCTIEEYGVELNTEVKRKIQKRCVQAPRFLRTALEVFKGARQNLMWNNKMAQNREGCAVQLDTFAQMIQHATRELDASIFADEHLEKKIRGRFSKIGVRLLSTVFFVTEDGKYEVHVTAKSIKGQCVSTKELVQIISECVGRKMVADRDERPVLGEEYCTVTCVEGPRFHTLQGIAKIGKGCRKISGDSFSMMEMPGGRKGIILSDGMGAGEAAFKESAMVVEMLEELLAAGFPKETAIQMLNTALVMGREEVRFSTIDMSVFDLYSGKCEFVKAGASTTFVKYEDKVETIKSTSLPIGVLPKLEVDCVVRSLCDGNFVVMVTDGVLDALPVGEQELIMKMIIEGTSITNPKEMAHHILEQVLECSGEIPLDDMTIMVVGMWSLAK</sequence>